<comment type="caution">
    <text evidence="2">The sequence shown here is derived from an EMBL/GenBank/DDBJ whole genome shotgun (WGS) entry which is preliminary data.</text>
</comment>
<dbReference type="InterPro" id="IPR000073">
    <property type="entry name" value="AB_hydrolase_1"/>
</dbReference>
<dbReference type="GO" id="GO:0016787">
    <property type="term" value="F:hydrolase activity"/>
    <property type="evidence" value="ECO:0007669"/>
    <property type="project" value="UniProtKB-KW"/>
</dbReference>
<keyword evidence="3" id="KW-1185">Reference proteome</keyword>
<feature type="domain" description="AB hydrolase-1" evidence="1">
    <location>
        <begin position="21"/>
        <end position="215"/>
    </location>
</feature>
<dbReference type="SUPFAM" id="SSF53474">
    <property type="entry name" value="alpha/beta-Hydrolases"/>
    <property type="match status" value="1"/>
</dbReference>
<evidence type="ECO:0000259" key="1">
    <source>
        <dbReference type="Pfam" id="PF00561"/>
    </source>
</evidence>
<evidence type="ECO:0000313" key="2">
    <source>
        <dbReference type="EMBL" id="MFC6255199.1"/>
    </source>
</evidence>
<dbReference type="Gene3D" id="3.40.50.1820">
    <property type="entry name" value="alpha/beta hydrolase"/>
    <property type="match status" value="1"/>
</dbReference>
<organism evidence="2 3">
    <name type="scientific">Secundilactobacillus hailunensis</name>
    <dbReference type="NCBI Taxonomy" id="2559923"/>
    <lineage>
        <taxon>Bacteria</taxon>
        <taxon>Bacillati</taxon>
        <taxon>Bacillota</taxon>
        <taxon>Bacilli</taxon>
        <taxon>Lactobacillales</taxon>
        <taxon>Lactobacillaceae</taxon>
        <taxon>Secundilactobacillus</taxon>
    </lineage>
</organism>
<reference evidence="3" key="1">
    <citation type="journal article" date="2019" name="Int. J. Syst. Evol. Microbiol.">
        <title>The Global Catalogue of Microorganisms (GCM) 10K type strain sequencing project: providing services to taxonomists for standard genome sequencing and annotation.</title>
        <authorList>
            <consortium name="The Broad Institute Genomics Platform"/>
            <consortium name="The Broad Institute Genome Sequencing Center for Infectious Disease"/>
            <person name="Wu L."/>
            <person name="Ma J."/>
        </authorList>
    </citation>
    <scope>NUCLEOTIDE SEQUENCE [LARGE SCALE GENOMIC DNA]</scope>
    <source>
        <strain evidence="3">CCM 8950</strain>
    </source>
</reference>
<dbReference type="PANTHER" id="PTHR46331:SF2">
    <property type="entry name" value="VALACYCLOVIR HYDROLASE"/>
    <property type="match status" value="1"/>
</dbReference>
<dbReference type="PANTHER" id="PTHR46331">
    <property type="entry name" value="VALACYCLOVIR HYDROLASE"/>
    <property type="match status" value="1"/>
</dbReference>
<accession>A0ABW1TBH4</accession>
<evidence type="ECO:0000313" key="3">
    <source>
        <dbReference type="Proteomes" id="UP001596190"/>
    </source>
</evidence>
<dbReference type="InterPro" id="IPR029058">
    <property type="entry name" value="AB_hydrolase_fold"/>
</dbReference>
<name>A0ABW1TBH4_9LACO</name>
<dbReference type="RefSeq" id="WP_137630626.1">
    <property type="nucleotide sequence ID" value="NZ_BJDO01000011.1"/>
</dbReference>
<protein>
    <submittedName>
        <fullName evidence="2">Alpha/beta fold hydrolase</fullName>
    </submittedName>
</protein>
<dbReference type="Proteomes" id="UP001596190">
    <property type="component" value="Unassembled WGS sequence"/>
</dbReference>
<keyword evidence="2" id="KW-0378">Hydrolase</keyword>
<gene>
    <name evidence="2" type="ORF">ACFP1H_11470</name>
</gene>
<sequence length="279" mass="30656">MTTLNQTGTNLDYNVTGNNGPVLILIPGANGTGNIFQGAAKFLQHKFTVVTYDRRGYGNSKLTEPLPDEASEIHSTYRLKTDASDVAALAKKLSPNDPVYIMGSSSGSIVAMETLQDYPDIIKGAAFHEPPINSFLPTVKKDQADNDEIVKEAFNQDMGVAMKKFGQTMRIGDLDAKMMTKPAVSLSGNDDPAVAGMKYWFQYEIRQYTSREMDIDKLAKYSDRIHLLNGTDSVGSYPQDVNAFLANYWHLPIYDIPGGHLGYAQKPEGFATTLEAVLL</sequence>
<proteinExistence type="predicted"/>
<dbReference type="EMBL" id="JBHSSA010000117">
    <property type="protein sequence ID" value="MFC6255199.1"/>
    <property type="molecule type" value="Genomic_DNA"/>
</dbReference>
<dbReference type="Pfam" id="PF00561">
    <property type="entry name" value="Abhydrolase_1"/>
    <property type="match status" value="1"/>
</dbReference>